<evidence type="ECO:0000313" key="1">
    <source>
        <dbReference type="EMBL" id="TCO79057.1"/>
    </source>
</evidence>
<reference evidence="1 2" key="1">
    <citation type="submission" date="2019-03" db="EMBL/GenBank/DDBJ databases">
        <title>Genomic Encyclopedia of Type Strains, Phase IV (KMG-IV): sequencing the most valuable type-strain genomes for metagenomic binning, comparative biology and taxonomic classification.</title>
        <authorList>
            <person name="Goeker M."/>
        </authorList>
    </citation>
    <scope>NUCLEOTIDE SEQUENCE [LARGE SCALE GENOMIC DNA]</scope>
    <source>
        <strain evidence="1 2">DSM 102940</strain>
    </source>
</reference>
<dbReference type="Proteomes" id="UP000294919">
    <property type="component" value="Unassembled WGS sequence"/>
</dbReference>
<sequence>MPWNKYNLSQNQKIYPKKPCVSITGNTLTECENIPVPITSLQAGAIAKIPVVLAELNLQIDVSSIINLPEPALEVKQIHKRLKITQCLLLQDTNKLFIKGFVRKNIDYATRGCCSTEQGVCGDIKHCTIDVPFECVTPVTFNGIAPLPVVTTTREEFEYFKREDLKSPNFAEKDNLLSGDFSEFNQISTEYFNELPFCELINSRIVEFDEYLNRQHATKGTLPFEEKLFSKIEEKMVIELTLKILQNRQVRIPPCITD</sequence>
<dbReference type="RefSeq" id="WP_132242747.1">
    <property type="nucleotide sequence ID" value="NZ_SLWV01000003.1"/>
</dbReference>
<dbReference type="NCBIfam" id="NF045794">
    <property type="entry name" value="CsxC_fam"/>
    <property type="match status" value="1"/>
</dbReference>
<proteinExistence type="predicted"/>
<evidence type="ECO:0008006" key="3">
    <source>
        <dbReference type="Google" id="ProtNLM"/>
    </source>
</evidence>
<protein>
    <recommendedName>
        <fullName evidence="3">SipL SPOCS domain-containing protein</fullName>
    </recommendedName>
</protein>
<gene>
    <name evidence="1" type="ORF">EV214_103108</name>
</gene>
<dbReference type="InterPro" id="IPR054845">
    <property type="entry name" value="Exosporium_prot_C"/>
</dbReference>
<evidence type="ECO:0000313" key="2">
    <source>
        <dbReference type="Proteomes" id="UP000294919"/>
    </source>
</evidence>
<organism evidence="1 2">
    <name type="scientific">Marinisporobacter balticus</name>
    <dbReference type="NCBI Taxonomy" id="2018667"/>
    <lineage>
        <taxon>Bacteria</taxon>
        <taxon>Bacillati</taxon>
        <taxon>Bacillota</taxon>
        <taxon>Clostridia</taxon>
        <taxon>Peptostreptococcales</taxon>
        <taxon>Thermotaleaceae</taxon>
        <taxon>Marinisporobacter</taxon>
    </lineage>
</organism>
<dbReference type="EMBL" id="SLWV01000003">
    <property type="protein sequence ID" value="TCO79057.1"/>
    <property type="molecule type" value="Genomic_DNA"/>
</dbReference>
<dbReference type="AlphaFoldDB" id="A0A4R2L1J5"/>
<dbReference type="OrthoDB" id="2381017at2"/>
<keyword evidence="2" id="KW-1185">Reference proteome</keyword>
<name>A0A4R2L1J5_9FIRM</name>
<comment type="caution">
    <text evidence="1">The sequence shown here is derived from an EMBL/GenBank/DDBJ whole genome shotgun (WGS) entry which is preliminary data.</text>
</comment>
<accession>A0A4R2L1J5</accession>